<reference evidence="1 2" key="1">
    <citation type="submission" date="2018-03" db="EMBL/GenBank/DDBJ databases">
        <title>Finding Nemo's genes: A chromosome-scale reference assembly of the genome of the orange clownfish Amphiprion percula.</title>
        <authorList>
            <person name="Lehmann R."/>
        </authorList>
    </citation>
    <scope>NUCLEOTIDE SEQUENCE</scope>
</reference>
<dbReference type="Ensembl" id="ENSAPET00000010862.1">
    <property type="protein sequence ID" value="ENSAPEP00000010577.1"/>
    <property type="gene ID" value="ENSAPEG00000007587.1"/>
</dbReference>
<sequence>MNAVAEHWDKDNFSLFFFPVTISRLITHRPTNPSFFMHQQHTICSPPNSPIRRYCSSVPLEVCSTHLLNASESLGALLLRQFRCLLWQTDPVAYKNVGRCFLTSLSQGRFLPHFCPQFHVFISCSRHHLIPLHLITFDD</sequence>
<protein>
    <submittedName>
        <fullName evidence="1">Uncharacterized protein</fullName>
    </submittedName>
</protein>
<evidence type="ECO:0000313" key="1">
    <source>
        <dbReference type="Ensembl" id="ENSAPEP00000010577.1"/>
    </source>
</evidence>
<organism evidence="1 2">
    <name type="scientific">Amphiprion percula</name>
    <name type="common">Orange clownfish</name>
    <name type="synonym">Lutjanus percula</name>
    <dbReference type="NCBI Taxonomy" id="161767"/>
    <lineage>
        <taxon>Eukaryota</taxon>
        <taxon>Metazoa</taxon>
        <taxon>Chordata</taxon>
        <taxon>Craniata</taxon>
        <taxon>Vertebrata</taxon>
        <taxon>Euteleostomi</taxon>
        <taxon>Actinopterygii</taxon>
        <taxon>Neopterygii</taxon>
        <taxon>Teleostei</taxon>
        <taxon>Neoteleostei</taxon>
        <taxon>Acanthomorphata</taxon>
        <taxon>Ovalentaria</taxon>
        <taxon>Pomacentridae</taxon>
        <taxon>Amphiprion</taxon>
    </lineage>
</organism>
<proteinExistence type="predicted"/>
<reference evidence="1" key="2">
    <citation type="submission" date="2025-08" db="UniProtKB">
        <authorList>
            <consortium name="Ensembl"/>
        </authorList>
    </citation>
    <scope>IDENTIFICATION</scope>
</reference>
<evidence type="ECO:0000313" key="2">
    <source>
        <dbReference type="Proteomes" id="UP000265080"/>
    </source>
</evidence>
<name>A0A3P8SEK8_AMPPE</name>
<dbReference type="Proteomes" id="UP000265080">
    <property type="component" value="Chromosome 22"/>
</dbReference>
<keyword evidence="2" id="KW-1185">Reference proteome</keyword>
<dbReference type="AlphaFoldDB" id="A0A3P8SEK8"/>
<accession>A0A3P8SEK8</accession>
<reference evidence="1" key="3">
    <citation type="submission" date="2025-09" db="UniProtKB">
        <authorList>
            <consortium name="Ensembl"/>
        </authorList>
    </citation>
    <scope>IDENTIFICATION</scope>
</reference>